<dbReference type="RefSeq" id="WP_123739784.1">
    <property type="nucleotide sequence ID" value="NZ_RKHQ01000001.1"/>
</dbReference>
<comment type="caution">
    <text evidence="1">The sequence shown here is derived from an EMBL/GenBank/DDBJ whole genome shotgun (WGS) entry which is preliminary data.</text>
</comment>
<name>A0A3N2DEE3_9MICO</name>
<dbReference type="Proteomes" id="UP000275356">
    <property type="component" value="Unassembled WGS sequence"/>
</dbReference>
<protein>
    <submittedName>
        <fullName evidence="1">SPP1 Gp6-like portal protein</fullName>
    </submittedName>
</protein>
<dbReference type="AlphaFoldDB" id="A0A3N2DEE3"/>
<gene>
    <name evidence="1" type="ORF">EDD28_2402</name>
</gene>
<sequence length="484" mass="52485">MTPASTQTPYVAGLSAQHQDMVTGLVEKIRRKAFRNRLRRTYYEHKAGLKDLGIAIPPHLRGVETAVGLPAKAVDSMSRRTMLERWTLASGGDPDVLGVGEISEANRLETLMPQAHTSALVASTAFGFVTAGDTGAGEPESLITLRSAEWATGTWSSRLNSMTSALSIVDVDDLGAIDHMVLYVPNAAIVMRRSGARWDIRQSVHELGVPVEQFAYRAELGRPFGRSRISRPVMSLTDSIVRSMLRTEVSAEFFNAPQRWAMGAEEGAFSDRDGNPLSGWQIILGNLLTLSRDEEGNAPTVGEFKQQSMQPNIEQLRMLAQWFASETNLPLRSLGIVGDNPESEGAISEANHELELDIRHWQSTSLSPAWRRLMVSALRLRDDSDAARAEYAGLSPVWLNPTKVTTSAAGDWFVKVAPAIDGLAASTVGMEMAGLSPQQIDRFTAERRRIQGGNTLDRVLAARADVAPGSDATSPSLAAGGGLR</sequence>
<keyword evidence="2" id="KW-1185">Reference proteome</keyword>
<accession>A0A3N2DEE3</accession>
<dbReference type="InterPro" id="IPR021145">
    <property type="entry name" value="Portal_protein_SPP1_Gp6-like"/>
</dbReference>
<evidence type="ECO:0000313" key="1">
    <source>
        <dbReference type="EMBL" id="ROR97794.1"/>
    </source>
</evidence>
<reference evidence="1 2" key="1">
    <citation type="submission" date="2018-11" db="EMBL/GenBank/DDBJ databases">
        <title>Sequencing the genomes of 1000 actinobacteria strains.</title>
        <authorList>
            <person name="Klenk H.-P."/>
        </authorList>
    </citation>
    <scope>NUCLEOTIDE SEQUENCE [LARGE SCALE GENOMIC DNA]</scope>
    <source>
        <strain evidence="1 2">DSM 13521</strain>
    </source>
</reference>
<proteinExistence type="predicted"/>
<dbReference type="EMBL" id="RKHQ01000001">
    <property type="protein sequence ID" value="ROR97794.1"/>
    <property type="molecule type" value="Genomic_DNA"/>
</dbReference>
<organism evidence="1 2">
    <name type="scientific">Salana multivorans</name>
    <dbReference type="NCBI Taxonomy" id="120377"/>
    <lineage>
        <taxon>Bacteria</taxon>
        <taxon>Bacillati</taxon>
        <taxon>Actinomycetota</taxon>
        <taxon>Actinomycetes</taxon>
        <taxon>Micrococcales</taxon>
        <taxon>Beutenbergiaceae</taxon>
        <taxon>Salana</taxon>
    </lineage>
</organism>
<dbReference type="Pfam" id="PF05133">
    <property type="entry name" value="SPP1_portal"/>
    <property type="match status" value="1"/>
</dbReference>
<evidence type="ECO:0000313" key="2">
    <source>
        <dbReference type="Proteomes" id="UP000275356"/>
    </source>
</evidence>
<dbReference type="OrthoDB" id="1780383at2"/>